<dbReference type="Proteomes" id="UP000595703">
    <property type="component" value="Chromosome"/>
</dbReference>
<sequence length="364" mass="39697">MATPMLDETTLDTLISAAVAAPSIHNSQPWRYRLDPATLTIEVHAAPERMVRHADPDGRALHLSVGAAVFNLRVAVAHFGWEPVVRLLPRPADPGHLASVRLAGVRPGPGGREPDSRRPRERTADGAEAEGRTRGTRTGGTRTGDGSAPGLYDALWRRHSNRFPFADRSVPAAVLRALVSAAEREGARLVLPDPAETERLLELTARADWYESADPRRRVESRSWVRDGAADGVPSSAIGPRDEAGRMPVRDFSAQGSVRRPPPEPFEPHPVVGVLSSHRDVPADWLRAGQGLEHVLLLATAHGLRASLLHQALEWRELRWVLNDPHGGIGHVQMLLRLGYGPETAATSRRPVGDVLEPPKWPGR</sequence>
<dbReference type="InterPro" id="IPR000415">
    <property type="entry name" value="Nitroreductase-like"/>
</dbReference>
<name>A0A7U3UN53_9ACTN</name>
<accession>A0A7U3UN53</accession>
<dbReference type="PANTHER" id="PTHR23026:SF123">
    <property type="entry name" value="NAD(P)H NITROREDUCTASE RV3131-RELATED"/>
    <property type="match status" value="1"/>
</dbReference>
<dbReference type="PANTHER" id="PTHR23026">
    <property type="entry name" value="NADPH NITROREDUCTASE"/>
    <property type="match status" value="1"/>
</dbReference>
<dbReference type="RefSeq" id="WP_202232118.1">
    <property type="nucleotide sequence ID" value="NZ_AP018365.1"/>
</dbReference>
<keyword evidence="3" id="KW-1185">Reference proteome</keyword>
<dbReference type="Gene3D" id="3.40.109.10">
    <property type="entry name" value="NADH Oxidase"/>
    <property type="match status" value="1"/>
</dbReference>
<proteinExistence type="predicted"/>
<dbReference type="InterPro" id="IPR050627">
    <property type="entry name" value="Nitroreductase/BluB"/>
</dbReference>
<dbReference type="SUPFAM" id="SSF55469">
    <property type="entry name" value="FMN-dependent nitroreductase-like"/>
    <property type="match status" value="2"/>
</dbReference>
<reference evidence="2 3" key="3">
    <citation type="journal article" date="2011" name="Nat. Chem. Biol.">
        <title>Reveromycin A biosynthesis uses RevG and RevJ for stereospecific spiroacetal formation.</title>
        <authorList>
            <person name="Takahashi S."/>
            <person name="Toyoda A."/>
            <person name="Sekiyama Y."/>
            <person name="Takagi H."/>
            <person name="Nogawa T."/>
            <person name="Uramoto M."/>
            <person name="Suzuki R."/>
            <person name="Koshino H."/>
            <person name="Kumano T."/>
            <person name="Panthee S."/>
            <person name="Dairi T."/>
            <person name="Ishikawa J."/>
            <person name="Ikeda H."/>
            <person name="Sakaki Y."/>
            <person name="Osada H."/>
        </authorList>
    </citation>
    <scope>NUCLEOTIDE SEQUENCE [LARGE SCALE GENOMIC DNA]</scope>
    <source>
        <strain evidence="2 3">SN-593</strain>
    </source>
</reference>
<gene>
    <name evidence="2" type="ORF">RVR_531</name>
</gene>
<evidence type="ECO:0000256" key="1">
    <source>
        <dbReference type="SAM" id="MobiDB-lite"/>
    </source>
</evidence>
<evidence type="ECO:0000313" key="3">
    <source>
        <dbReference type="Proteomes" id="UP000595703"/>
    </source>
</evidence>
<feature type="region of interest" description="Disordered" evidence="1">
    <location>
        <begin position="228"/>
        <end position="247"/>
    </location>
</feature>
<protein>
    <recommendedName>
        <fullName evidence="4">Nitroreductase</fullName>
    </recommendedName>
</protein>
<reference evidence="2 3" key="2">
    <citation type="journal article" date="2011" name="J. Antibiot.">
        <title>Furaquinocins I and J: novel polyketide isoprenoid hybrid compounds from Streptomyces reveromyceticus SN-593.</title>
        <authorList>
            <person name="Panthee S."/>
            <person name="Takahashi S."/>
            <person name="Takagi H."/>
            <person name="Nogawa T."/>
            <person name="Oowada E."/>
            <person name="Uramoto M."/>
            <person name="Osada H."/>
        </authorList>
    </citation>
    <scope>NUCLEOTIDE SEQUENCE [LARGE SCALE GENOMIC DNA]</scope>
    <source>
        <strain evidence="2 3">SN-593</strain>
    </source>
</reference>
<evidence type="ECO:0000313" key="2">
    <source>
        <dbReference type="EMBL" id="BBA95609.1"/>
    </source>
</evidence>
<feature type="compositionally biased region" description="Basic and acidic residues" evidence="1">
    <location>
        <begin position="112"/>
        <end position="133"/>
    </location>
</feature>
<feature type="region of interest" description="Disordered" evidence="1">
    <location>
        <begin position="99"/>
        <end position="148"/>
    </location>
</feature>
<dbReference type="AlphaFoldDB" id="A0A7U3UN53"/>
<organism evidence="2 3">
    <name type="scientific">Actinacidiphila reveromycinica</name>
    <dbReference type="NCBI Taxonomy" id="659352"/>
    <lineage>
        <taxon>Bacteria</taxon>
        <taxon>Bacillati</taxon>
        <taxon>Actinomycetota</taxon>
        <taxon>Actinomycetes</taxon>
        <taxon>Kitasatosporales</taxon>
        <taxon>Streptomycetaceae</taxon>
        <taxon>Actinacidiphila</taxon>
    </lineage>
</organism>
<dbReference type="GO" id="GO:0016491">
    <property type="term" value="F:oxidoreductase activity"/>
    <property type="evidence" value="ECO:0007669"/>
    <property type="project" value="InterPro"/>
</dbReference>
<reference evidence="2 3" key="1">
    <citation type="journal article" date="2010" name="J. Bacteriol.">
        <title>Biochemical characterization of a novel indole prenyltransferase from Streptomyces sp. SN-593.</title>
        <authorList>
            <person name="Takahashi S."/>
            <person name="Takagi H."/>
            <person name="Toyoda A."/>
            <person name="Uramoto M."/>
            <person name="Nogawa T."/>
            <person name="Ueki M."/>
            <person name="Sakaki Y."/>
            <person name="Osada H."/>
        </authorList>
    </citation>
    <scope>NUCLEOTIDE SEQUENCE [LARGE SCALE GENOMIC DNA]</scope>
    <source>
        <strain evidence="2 3">SN-593</strain>
    </source>
</reference>
<dbReference type="KEGG" id="arev:RVR_531"/>
<dbReference type="EMBL" id="AP018365">
    <property type="protein sequence ID" value="BBA95609.1"/>
    <property type="molecule type" value="Genomic_DNA"/>
</dbReference>
<reference evidence="2 3" key="4">
    <citation type="journal article" date="2020" name="Sci. Rep.">
        <title>beta-carboline chemical signals induce reveromycin production through a LuxR family regulator in Streptomyces sp. SN-593.</title>
        <authorList>
            <person name="Panthee S."/>
            <person name="Kito N."/>
            <person name="Hayashi T."/>
            <person name="Shimizu T."/>
            <person name="Ishikawa J."/>
            <person name="Hamamoto H."/>
            <person name="Osada H."/>
            <person name="Takahashi S."/>
        </authorList>
    </citation>
    <scope>NUCLEOTIDE SEQUENCE [LARGE SCALE GENOMIC DNA]</scope>
    <source>
        <strain evidence="2 3">SN-593</strain>
    </source>
</reference>
<evidence type="ECO:0008006" key="4">
    <source>
        <dbReference type="Google" id="ProtNLM"/>
    </source>
</evidence>